<evidence type="ECO:0000256" key="2">
    <source>
        <dbReference type="ARBA" id="ARBA00006787"/>
    </source>
</evidence>
<proteinExistence type="inferred from homology"/>
<evidence type="ECO:0000256" key="8">
    <source>
        <dbReference type="ARBA" id="ARBA00048709"/>
    </source>
</evidence>
<protein>
    <recommendedName>
        <fullName evidence="7">carotenoid 9,10-dioxygenase</fullName>
        <ecNumber evidence="7">1.14.99.n4</ecNumber>
    </recommendedName>
</protein>
<keyword evidence="3" id="KW-0479">Metal-binding</keyword>
<keyword evidence="4" id="KW-0223">Dioxygenase</keyword>
<evidence type="ECO:0000256" key="7">
    <source>
        <dbReference type="ARBA" id="ARBA00039084"/>
    </source>
</evidence>
<organism evidence="9 10">
    <name type="scientific">Lithospermum erythrorhizon</name>
    <name type="common">Purple gromwell</name>
    <name type="synonym">Lithospermum officinale var. erythrorhizon</name>
    <dbReference type="NCBI Taxonomy" id="34254"/>
    <lineage>
        <taxon>Eukaryota</taxon>
        <taxon>Viridiplantae</taxon>
        <taxon>Streptophyta</taxon>
        <taxon>Embryophyta</taxon>
        <taxon>Tracheophyta</taxon>
        <taxon>Spermatophyta</taxon>
        <taxon>Magnoliopsida</taxon>
        <taxon>eudicotyledons</taxon>
        <taxon>Gunneridae</taxon>
        <taxon>Pentapetalae</taxon>
        <taxon>asterids</taxon>
        <taxon>lamiids</taxon>
        <taxon>Boraginales</taxon>
        <taxon>Boraginaceae</taxon>
        <taxon>Boraginoideae</taxon>
        <taxon>Lithospermeae</taxon>
        <taxon>Lithospermum</taxon>
    </lineage>
</organism>
<dbReference type="Proteomes" id="UP001454036">
    <property type="component" value="Unassembled WGS sequence"/>
</dbReference>
<evidence type="ECO:0000256" key="3">
    <source>
        <dbReference type="ARBA" id="ARBA00022723"/>
    </source>
</evidence>
<evidence type="ECO:0000256" key="6">
    <source>
        <dbReference type="ARBA" id="ARBA00023004"/>
    </source>
</evidence>
<gene>
    <name evidence="9" type="ORF">LIER_32714</name>
</gene>
<dbReference type="GO" id="GO:0016121">
    <property type="term" value="P:carotene catabolic process"/>
    <property type="evidence" value="ECO:0007669"/>
    <property type="project" value="TreeGrafter"/>
</dbReference>
<dbReference type="Pfam" id="PF03055">
    <property type="entry name" value="RPE65"/>
    <property type="match status" value="1"/>
</dbReference>
<keyword evidence="10" id="KW-1185">Reference proteome</keyword>
<dbReference type="AlphaFoldDB" id="A0AAV3S0H4"/>
<keyword evidence="5" id="KW-0560">Oxidoreductase</keyword>
<dbReference type="PANTHER" id="PTHR10543:SF89">
    <property type="entry name" value="CAROTENOID 9,10(9',10')-CLEAVAGE DIOXYGENASE 1"/>
    <property type="match status" value="1"/>
</dbReference>
<comment type="cofactor">
    <cofactor evidence="1">
        <name>Fe(2+)</name>
        <dbReference type="ChEBI" id="CHEBI:29033"/>
    </cofactor>
</comment>
<evidence type="ECO:0000313" key="9">
    <source>
        <dbReference type="EMBL" id="GAA0185426.1"/>
    </source>
</evidence>
<dbReference type="GO" id="GO:0009570">
    <property type="term" value="C:chloroplast stroma"/>
    <property type="evidence" value="ECO:0007669"/>
    <property type="project" value="TreeGrafter"/>
</dbReference>
<evidence type="ECO:0000313" key="10">
    <source>
        <dbReference type="Proteomes" id="UP001454036"/>
    </source>
</evidence>
<dbReference type="EC" id="1.14.99.n4" evidence="7"/>
<accession>A0AAV3S0H4</accession>
<dbReference type="GO" id="GO:0010436">
    <property type="term" value="F:carotenoid dioxygenase activity"/>
    <property type="evidence" value="ECO:0007669"/>
    <property type="project" value="TreeGrafter"/>
</dbReference>
<sequence length="324" mass="36605">MAQQNQLMGLKRKLSTDVLGNDLQNKKAIITDELGTFPPSSGAFSLIEAFLKKEQAKGEPKIRGEHFQPQWWQREHLLLQYLALIFKLLTHKHEPNPLEHVLKDMEALGLDILGIEDPPKDAYTTIVTHALQLSKDKVDHADDASGVVKVDPKPKKGIISRLIDFTVKHVVQFRPTLPPYHYLEGDFAPIRKETSPTSNMKVKGDIPANLNGMMIRNGPNPQFDPVAMYSCMLHGIRFKEGKAIYVSRYVQTSRFKQDKFFEESEFLQYGDLEGPFGLLMSVVQLLKAKLGVLDASYGWLNADTGIVFHDGMLMALQDFDKPCE</sequence>
<dbReference type="GO" id="GO:0046872">
    <property type="term" value="F:metal ion binding"/>
    <property type="evidence" value="ECO:0007669"/>
    <property type="project" value="UniProtKB-KW"/>
</dbReference>
<name>A0AAV3S0H4_LITER</name>
<comment type="caution">
    <text evidence="9">The sequence shown here is derived from an EMBL/GenBank/DDBJ whole genome shotgun (WGS) entry which is preliminary data.</text>
</comment>
<keyword evidence="6" id="KW-0408">Iron</keyword>
<dbReference type="InterPro" id="IPR004294">
    <property type="entry name" value="Carotenoid_Oase"/>
</dbReference>
<comment type="catalytic activity">
    <reaction evidence="8">
        <text>all-trans-zeaxanthin + 2 O2 = 4,9-dimethyldodeca-2,4,6,8,10-pentaenedial + 2 (3R)-hydroxy-beta-ionone</text>
        <dbReference type="Rhea" id="RHEA:26393"/>
        <dbReference type="ChEBI" id="CHEBI:15379"/>
        <dbReference type="ChEBI" id="CHEBI:27547"/>
        <dbReference type="ChEBI" id="CHEBI:53171"/>
        <dbReference type="ChEBI" id="CHEBI:53173"/>
        <dbReference type="EC" id="1.14.99.n4"/>
    </reaction>
</comment>
<reference evidence="9 10" key="1">
    <citation type="submission" date="2024-01" db="EMBL/GenBank/DDBJ databases">
        <title>The complete chloroplast genome sequence of Lithospermum erythrorhizon: insights into the phylogenetic relationship among Boraginaceae species and the maternal lineages of purple gromwells.</title>
        <authorList>
            <person name="Okada T."/>
            <person name="Watanabe K."/>
        </authorList>
    </citation>
    <scope>NUCLEOTIDE SEQUENCE [LARGE SCALE GENOMIC DNA]</scope>
</reference>
<evidence type="ECO:0000256" key="4">
    <source>
        <dbReference type="ARBA" id="ARBA00022964"/>
    </source>
</evidence>
<evidence type="ECO:0000256" key="1">
    <source>
        <dbReference type="ARBA" id="ARBA00001954"/>
    </source>
</evidence>
<dbReference type="EMBL" id="BAABME010012694">
    <property type="protein sequence ID" value="GAA0185426.1"/>
    <property type="molecule type" value="Genomic_DNA"/>
</dbReference>
<evidence type="ECO:0000256" key="5">
    <source>
        <dbReference type="ARBA" id="ARBA00023002"/>
    </source>
</evidence>
<dbReference type="PANTHER" id="PTHR10543">
    <property type="entry name" value="BETA-CAROTENE DIOXYGENASE"/>
    <property type="match status" value="1"/>
</dbReference>
<comment type="similarity">
    <text evidence="2">Belongs to the carotenoid oxygenase family.</text>
</comment>